<dbReference type="Proteomes" id="UP000283895">
    <property type="component" value="Unassembled WGS sequence"/>
</dbReference>
<feature type="compositionally biased region" description="Basic residues" evidence="1">
    <location>
        <begin position="26"/>
        <end position="36"/>
    </location>
</feature>
<feature type="compositionally biased region" description="Basic and acidic residues" evidence="1">
    <location>
        <begin position="213"/>
        <end position="222"/>
    </location>
</feature>
<dbReference type="PANTHER" id="PTHR34117:SF1">
    <property type="entry name" value="STYLE CELL-CYCLE INHIBITOR 1"/>
    <property type="match status" value="1"/>
</dbReference>
<dbReference type="PANTHER" id="PTHR34117">
    <property type="entry name" value="STYLE CELL-CYCLE INHIBITOR 1"/>
    <property type="match status" value="1"/>
</dbReference>
<reference evidence="2 3" key="1">
    <citation type="submission" date="2015-09" db="EMBL/GenBank/DDBJ databases">
        <title>Host preference determinants of Valsa canker pathogens revealed by comparative genomics.</title>
        <authorList>
            <person name="Yin Z."/>
            <person name="Huang L."/>
        </authorList>
    </citation>
    <scope>NUCLEOTIDE SEQUENCE [LARGE SCALE GENOMIC DNA]</scope>
    <source>
        <strain evidence="2 3">03-1</strain>
    </source>
</reference>
<dbReference type="EMBL" id="LKEA01000034">
    <property type="protein sequence ID" value="ROV96002.1"/>
    <property type="molecule type" value="Genomic_DNA"/>
</dbReference>
<feature type="compositionally biased region" description="Basic and acidic residues" evidence="1">
    <location>
        <begin position="174"/>
        <end position="205"/>
    </location>
</feature>
<name>A0A423VY99_9PEZI</name>
<feature type="region of interest" description="Disordered" evidence="1">
    <location>
        <begin position="1"/>
        <end position="97"/>
    </location>
</feature>
<proteinExistence type="predicted"/>
<feature type="region of interest" description="Disordered" evidence="1">
    <location>
        <begin position="326"/>
        <end position="388"/>
    </location>
</feature>
<feature type="region of interest" description="Disordered" evidence="1">
    <location>
        <begin position="174"/>
        <end position="309"/>
    </location>
</feature>
<sequence length="406" mass="47705">MRDEGAREASYGREHSEERTRAGDRRRTRSRSRSPTRRPVAADFYRSRSPEHDDRHHHHHHESRDPNKRRKHGRDHHHHRRHHHHHHHSSDPKEAPVQIPFNARPLSYKHDLDAFEPLFAYYLDIQKGKDFYELDSHEARGRWKSFVNKWNRAELAEGWYDPEMFERVVKEAPARTRSDIHEEKARKEEESDAPRDTGDAQRWRETLSPGSGRDGEQEVHKDDDDDEEDEDDYIPPLPPGQTTANPGPSRHGPGIPTTGDLALQREAAAEEHESRMADLRLARKADRAQQKERLDELVPRAEAGTRERKLEKKALVNDKMRSFREKADGAAMEEVGESELMGGGDSLDEYRRAAKEQQRKKTDRELRREAEARAKAEEREERLREWREREEEKLRGLKELARARFG</sequence>
<accession>A0A423VY99</accession>
<evidence type="ECO:0008006" key="4">
    <source>
        <dbReference type="Google" id="ProtNLM"/>
    </source>
</evidence>
<dbReference type="AlphaFoldDB" id="A0A423VY99"/>
<protein>
    <recommendedName>
        <fullName evidence="4">RNA helicase HEL117</fullName>
    </recommendedName>
</protein>
<feature type="compositionally biased region" description="Basic residues" evidence="1">
    <location>
        <begin position="55"/>
        <end position="88"/>
    </location>
</feature>
<organism evidence="2 3">
    <name type="scientific">Cytospora schulzeri</name>
    <dbReference type="NCBI Taxonomy" id="448051"/>
    <lineage>
        <taxon>Eukaryota</taxon>
        <taxon>Fungi</taxon>
        <taxon>Dikarya</taxon>
        <taxon>Ascomycota</taxon>
        <taxon>Pezizomycotina</taxon>
        <taxon>Sordariomycetes</taxon>
        <taxon>Sordariomycetidae</taxon>
        <taxon>Diaporthales</taxon>
        <taxon>Cytosporaceae</taxon>
        <taxon>Cytospora</taxon>
    </lineage>
</organism>
<evidence type="ECO:0000256" key="1">
    <source>
        <dbReference type="SAM" id="MobiDB-lite"/>
    </source>
</evidence>
<comment type="caution">
    <text evidence="2">The sequence shown here is derived from an EMBL/GenBank/DDBJ whole genome shotgun (WGS) entry which is preliminary data.</text>
</comment>
<feature type="compositionally biased region" description="Acidic residues" evidence="1">
    <location>
        <begin position="223"/>
        <end position="233"/>
    </location>
</feature>
<dbReference type="OrthoDB" id="2139939at2759"/>
<evidence type="ECO:0000313" key="2">
    <source>
        <dbReference type="EMBL" id="ROV96002.1"/>
    </source>
</evidence>
<feature type="compositionally biased region" description="Basic and acidic residues" evidence="1">
    <location>
        <begin position="1"/>
        <end position="25"/>
    </location>
</feature>
<gene>
    <name evidence="2" type="ORF">VMCG_07991</name>
</gene>
<feature type="compositionally biased region" description="Basic and acidic residues" evidence="1">
    <location>
        <begin position="267"/>
        <end position="309"/>
    </location>
</feature>
<feature type="compositionally biased region" description="Basic and acidic residues" evidence="1">
    <location>
        <begin position="45"/>
        <end position="54"/>
    </location>
</feature>
<evidence type="ECO:0000313" key="3">
    <source>
        <dbReference type="Proteomes" id="UP000283895"/>
    </source>
</evidence>
<dbReference type="InterPro" id="IPR044688">
    <property type="entry name" value="SCI-1-like"/>
</dbReference>
<keyword evidence="3" id="KW-1185">Reference proteome</keyword>
<feature type="compositionally biased region" description="Basic and acidic residues" evidence="1">
    <location>
        <begin position="348"/>
        <end position="388"/>
    </location>
</feature>